<dbReference type="InterPro" id="IPR001647">
    <property type="entry name" value="HTH_TetR"/>
</dbReference>
<dbReference type="Proteomes" id="UP000431401">
    <property type="component" value="Unassembled WGS sequence"/>
</dbReference>
<comment type="caution">
    <text evidence="4">The sequence shown here is derived from an EMBL/GenBank/DDBJ whole genome shotgun (WGS) entry which is preliminary data.</text>
</comment>
<organism evidence="4 5">
    <name type="scientific">Nocardia aurantia</name>
    <dbReference type="NCBI Taxonomy" id="2585199"/>
    <lineage>
        <taxon>Bacteria</taxon>
        <taxon>Bacillati</taxon>
        <taxon>Actinomycetota</taxon>
        <taxon>Actinomycetes</taxon>
        <taxon>Mycobacteriales</taxon>
        <taxon>Nocardiaceae</taxon>
        <taxon>Nocardia</taxon>
    </lineage>
</organism>
<dbReference type="InterPro" id="IPR049513">
    <property type="entry name" value="TetR_C_40"/>
</dbReference>
<evidence type="ECO:0000256" key="2">
    <source>
        <dbReference type="PROSITE-ProRule" id="PRU00335"/>
    </source>
</evidence>
<reference evidence="4 5" key="1">
    <citation type="submission" date="2019-10" db="EMBL/GenBank/DDBJ databases">
        <title>Nocardia macrotermitis sp. nov. and Nocardia aurantia sp. nov., isolated from the gut of fungus growing-termite Macrotermes natalensis.</title>
        <authorList>
            <person name="Benndorf R."/>
            <person name="Schwitalla J."/>
            <person name="Martin K."/>
            <person name="De Beer W."/>
            <person name="Kaster A.-K."/>
            <person name="Vollmers J."/>
            <person name="Poulsen M."/>
            <person name="Beemelmanns C."/>
        </authorList>
    </citation>
    <scope>NUCLEOTIDE SEQUENCE [LARGE SCALE GENOMIC DNA]</scope>
    <source>
        <strain evidence="4 5">RB56</strain>
    </source>
</reference>
<evidence type="ECO:0000259" key="3">
    <source>
        <dbReference type="PROSITE" id="PS50977"/>
    </source>
</evidence>
<gene>
    <name evidence="4" type="ORF">NRB56_48500</name>
</gene>
<evidence type="ECO:0000313" key="4">
    <source>
        <dbReference type="EMBL" id="MQY29260.1"/>
    </source>
</evidence>
<dbReference type="EMBL" id="WEGI01000010">
    <property type="protein sequence ID" value="MQY29260.1"/>
    <property type="molecule type" value="Genomic_DNA"/>
</dbReference>
<dbReference type="PANTHER" id="PTHR43479">
    <property type="entry name" value="ACREF/ENVCD OPERON REPRESSOR-RELATED"/>
    <property type="match status" value="1"/>
</dbReference>
<dbReference type="RefSeq" id="WP_319943453.1">
    <property type="nucleotide sequence ID" value="NZ_WEGI01000010.1"/>
</dbReference>
<dbReference type="SUPFAM" id="SSF48498">
    <property type="entry name" value="Tetracyclin repressor-like, C-terminal domain"/>
    <property type="match status" value="1"/>
</dbReference>
<dbReference type="Pfam" id="PF21306">
    <property type="entry name" value="TetR_C_40"/>
    <property type="match status" value="1"/>
</dbReference>
<feature type="DNA-binding region" description="H-T-H motif" evidence="2">
    <location>
        <begin position="37"/>
        <end position="56"/>
    </location>
</feature>
<dbReference type="InterPro" id="IPR009057">
    <property type="entry name" value="Homeodomain-like_sf"/>
</dbReference>
<dbReference type="GO" id="GO:0003677">
    <property type="term" value="F:DNA binding"/>
    <property type="evidence" value="ECO:0007669"/>
    <property type="project" value="UniProtKB-UniRule"/>
</dbReference>
<dbReference type="PANTHER" id="PTHR43479:SF11">
    <property type="entry name" value="ACREF_ENVCD OPERON REPRESSOR-RELATED"/>
    <property type="match status" value="1"/>
</dbReference>
<evidence type="ECO:0000256" key="1">
    <source>
        <dbReference type="ARBA" id="ARBA00023125"/>
    </source>
</evidence>
<dbReference type="InterPro" id="IPR050624">
    <property type="entry name" value="HTH-type_Tx_Regulator"/>
</dbReference>
<dbReference type="SUPFAM" id="SSF46689">
    <property type="entry name" value="Homeodomain-like"/>
    <property type="match status" value="1"/>
</dbReference>
<dbReference type="Pfam" id="PF00440">
    <property type="entry name" value="TetR_N"/>
    <property type="match status" value="1"/>
</dbReference>
<keyword evidence="1 2" id="KW-0238">DNA-binding</keyword>
<evidence type="ECO:0000313" key="5">
    <source>
        <dbReference type="Proteomes" id="UP000431401"/>
    </source>
</evidence>
<dbReference type="PROSITE" id="PS50977">
    <property type="entry name" value="HTH_TETR_2"/>
    <property type="match status" value="1"/>
</dbReference>
<proteinExistence type="predicted"/>
<dbReference type="Gene3D" id="1.10.357.10">
    <property type="entry name" value="Tetracycline Repressor, domain 2"/>
    <property type="match status" value="1"/>
</dbReference>
<name>A0A7K0DU24_9NOCA</name>
<dbReference type="InterPro" id="IPR036271">
    <property type="entry name" value="Tet_transcr_reg_TetR-rel_C_sf"/>
</dbReference>
<dbReference type="AlphaFoldDB" id="A0A7K0DU24"/>
<sequence length="209" mass="22855">MVVRDGLSRTERRKAHTRAALIKAGQKLLAEGRTNVSVLEITSTADVGNGSFYNHFATKEELFDAAVDEVLEAHGALMDDLTARIEDPAEAFTQSFRMTGHLYRRHHELTLVVLRRGTELLLSDHGLVPRATRDIREAVAAGRFDVHDVELAAGVIVGASLSLAQLLLSRPDRDVAETTDAITRQVLRGLGLPDADAEDLCSRPLPEVD</sequence>
<protein>
    <recommendedName>
        <fullName evidence="3">HTH tetR-type domain-containing protein</fullName>
    </recommendedName>
</protein>
<accession>A0A7K0DU24</accession>
<feature type="domain" description="HTH tetR-type" evidence="3">
    <location>
        <begin position="15"/>
        <end position="74"/>
    </location>
</feature>
<keyword evidence="5" id="KW-1185">Reference proteome</keyword>